<evidence type="ECO:0000256" key="11">
    <source>
        <dbReference type="ARBA" id="ARBA00022989"/>
    </source>
</evidence>
<evidence type="ECO:0000256" key="3">
    <source>
        <dbReference type="ARBA" id="ARBA00012438"/>
    </source>
</evidence>
<dbReference type="InterPro" id="IPR004358">
    <property type="entry name" value="Sig_transdc_His_kin-like_C"/>
</dbReference>
<dbReference type="Proteomes" id="UP000608513">
    <property type="component" value="Unassembled WGS sequence"/>
</dbReference>
<dbReference type="PANTHER" id="PTHR42878">
    <property type="entry name" value="TWO-COMPONENT HISTIDINE KINASE"/>
    <property type="match status" value="1"/>
</dbReference>
<dbReference type="SMART" id="SM00388">
    <property type="entry name" value="HisKA"/>
    <property type="match status" value="1"/>
</dbReference>
<evidence type="ECO:0000256" key="7">
    <source>
        <dbReference type="ARBA" id="ARBA00022692"/>
    </source>
</evidence>
<dbReference type="SUPFAM" id="SSF47384">
    <property type="entry name" value="Homodimeric domain of signal transducing histidine kinase"/>
    <property type="match status" value="1"/>
</dbReference>
<dbReference type="GO" id="GO:0000156">
    <property type="term" value="F:phosphorelay response regulator activity"/>
    <property type="evidence" value="ECO:0007669"/>
    <property type="project" value="TreeGrafter"/>
</dbReference>
<evidence type="ECO:0000256" key="1">
    <source>
        <dbReference type="ARBA" id="ARBA00000085"/>
    </source>
</evidence>
<evidence type="ECO:0000256" key="9">
    <source>
        <dbReference type="ARBA" id="ARBA00022777"/>
    </source>
</evidence>
<feature type="transmembrane region" description="Helical" evidence="14">
    <location>
        <begin position="162"/>
        <end position="182"/>
    </location>
</feature>
<dbReference type="GO" id="GO:0005524">
    <property type="term" value="F:ATP binding"/>
    <property type="evidence" value="ECO:0007669"/>
    <property type="project" value="UniProtKB-KW"/>
</dbReference>
<evidence type="ECO:0000256" key="5">
    <source>
        <dbReference type="ARBA" id="ARBA00022553"/>
    </source>
</evidence>
<keyword evidence="11 14" id="KW-1133">Transmembrane helix</keyword>
<feature type="transmembrane region" description="Helical" evidence="14">
    <location>
        <begin position="125"/>
        <end position="150"/>
    </location>
</feature>
<dbReference type="GO" id="GO:0005886">
    <property type="term" value="C:plasma membrane"/>
    <property type="evidence" value="ECO:0007669"/>
    <property type="project" value="UniProtKB-SubCell"/>
</dbReference>
<keyword evidence="7 14" id="KW-0812">Transmembrane</keyword>
<dbReference type="Pfam" id="PF00512">
    <property type="entry name" value="HisKA"/>
    <property type="match status" value="1"/>
</dbReference>
<evidence type="ECO:0000313" key="16">
    <source>
        <dbReference type="EMBL" id="MBC5784632.1"/>
    </source>
</evidence>
<dbReference type="InterPro" id="IPR050351">
    <property type="entry name" value="BphY/WalK/GraS-like"/>
</dbReference>
<evidence type="ECO:0000256" key="6">
    <source>
        <dbReference type="ARBA" id="ARBA00022679"/>
    </source>
</evidence>
<feature type="transmembrane region" description="Helical" evidence="14">
    <location>
        <begin position="90"/>
        <end position="113"/>
    </location>
</feature>
<comment type="catalytic activity">
    <reaction evidence="1">
        <text>ATP + protein L-histidine = ADP + protein N-phospho-L-histidine.</text>
        <dbReference type="EC" id="2.7.13.3"/>
    </reaction>
</comment>
<keyword evidence="8" id="KW-0547">Nucleotide-binding</keyword>
<dbReference type="GO" id="GO:0007234">
    <property type="term" value="P:osmosensory signaling via phosphorelay pathway"/>
    <property type="evidence" value="ECO:0007669"/>
    <property type="project" value="TreeGrafter"/>
</dbReference>
<evidence type="ECO:0000259" key="15">
    <source>
        <dbReference type="PROSITE" id="PS50109"/>
    </source>
</evidence>
<dbReference type="InterPro" id="IPR003661">
    <property type="entry name" value="HisK_dim/P_dom"/>
</dbReference>
<evidence type="ECO:0000256" key="2">
    <source>
        <dbReference type="ARBA" id="ARBA00004651"/>
    </source>
</evidence>
<keyword evidence="13 14" id="KW-0472">Membrane</keyword>
<dbReference type="InterPro" id="IPR036890">
    <property type="entry name" value="HATPase_C_sf"/>
</dbReference>
<feature type="transmembrane region" description="Helical" evidence="14">
    <location>
        <begin position="202"/>
        <end position="218"/>
    </location>
</feature>
<gene>
    <name evidence="16" type="ORF">H8N03_16915</name>
</gene>
<keyword evidence="4" id="KW-1003">Cell membrane</keyword>
<dbReference type="GO" id="GO:0000155">
    <property type="term" value="F:phosphorelay sensor kinase activity"/>
    <property type="evidence" value="ECO:0007669"/>
    <property type="project" value="InterPro"/>
</dbReference>
<keyword evidence="5" id="KW-0597">Phosphoprotein</keyword>
<dbReference type="InterPro" id="IPR005467">
    <property type="entry name" value="His_kinase_dom"/>
</dbReference>
<evidence type="ECO:0000313" key="17">
    <source>
        <dbReference type="Proteomes" id="UP000608513"/>
    </source>
</evidence>
<reference evidence="16" key="1">
    <citation type="submission" date="2020-08" db="EMBL/GenBank/DDBJ databases">
        <title>Ramlibacter sp. USB13 16S ribosomal RNA gene genome sequencing and assembly.</title>
        <authorList>
            <person name="Kang M."/>
        </authorList>
    </citation>
    <scope>NUCLEOTIDE SEQUENCE</scope>
    <source>
        <strain evidence="16">USB13</strain>
    </source>
</reference>
<evidence type="ECO:0000256" key="13">
    <source>
        <dbReference type="ARBA" id="ARBA00023136"/>
    </source>
</evidence>
<dbReference type="SMART" id="SM00387">
    <property type="entry name" value="HATPase_c"/>
    <property type="match status" value="1"/>
</dbReference>
<dbReference type="EMBL" id="JACORT010000007">
    <property type="protein sequence ID" value="MBC5784632.1"/>
    <property type="molecule type" value="Genomic_DNA"/>
</dbReference>
<dbReference type="RefSeq" id="WP_187077378.1">
    <property type="nucleotide sequence ID" value="NZ_JACORT010000007.1"/>
</dbReference>
<evidence type="ECO:0000256" key="12">
    <source>
        <dbReference type="ARBA" id="ARBA00023012"/>
    </source>
</evidence>
<dbReference type="Gene3D" id="3.30.565.10">
    <property type="entry name" value="Histidine kinase-like ATPase, C-terminal domain"/>
    <property type="match status" value="1"/>
</dbReference>
<keyword evidence="9" id="KW-0418">Kinase</keyword>
<dbReference type="Gene3D" id="1.10.287.130">
    <property type="match status" value="1"/>
</dbReference>
<evidence type="ECO:0000256" key="8">
    <source>
        <dbReference type="ARBA" id="ARBA00022741"/>
    </source>
</evidence>
<dbReference type="Pfam" id="PF05231">
    <property type="entry name" value="MASE1"/>
    <property type="match status" value="1"/>
</dbReference>
<dbReference type="EC" id="2.7.13.3" evidence="3"/>
<dbReference type="Pfam" id="PF02518">
    <property type="entry name" value="HATPase_c"/>
    <property type="match status" value="1"/>
</dbReference>
<dbReference type="PANTHER" id="PTHR42878:SF7">
    <property type="entry name" value="SENSOR HISTIDINE KINASE GLRK"/>
    <property type="match status" value="1"/>
</dbReference>
<evidence type="ECO:0000256" key="14">
    <source>
        <dbReference type="SAM" id="Phobius"/>
    </source>
</evidence>
<keyword evidence="17" id="KW-1185">Reference proteome</keyword>
<dbReference type="CDD" id="cd00082">
    <property type="entry name" value="HisKA"/>
    <property type="match status" value="1"/>
</dbReference>
<dbReference type="PRINTS" id="PR00344">
    <property type="entry name" value="BCTRLSENSOR"/>
</dbReference>
<proteinExistence type="predicted"/>
<comment type="caution">
    <text evidence="16">The sequence shown here is derived from an EMBL/GenBank/DDBJ whole genome shotgun (WGS) entry which is preliminary data.</text>
</comment>
<name>A0A923SG69_9BURK</name>
<dbReference type="GO" id="GO:0030295">
    <property type="term" value="F:protein kinase activator activity"/>
    <property type="evidence" value="ECO:0007669"/>
    <property type="project" value="TreeGrafter"/>
</dbReference>
<dbReference type="SUPFAM" id="SSF55874">
    <property type="entry name" value="ATPase domain of HSP90 chaperone/DNA topoisomerase II/histidine kinase"/>
    <property type="match status" value="1"/>
</dbReference>
<dbReference type="PROSITE" id="PS50109">
    <property type="entry name" value="HIS_KIN"/>
    <property type="match status" value="1"/>
</dbReference>
<dbReference type="InterPro" id="IPR007895">
    <property type="entry name" value="MASE1"/>
</dbReference>
<protein>
    <recommendedName>
        <fullName evidence="3">histidine kinase</fullName>
        <ecNumber evidence="3">2.7.13.3</ecNumber>
    </recommendedName>
</protein>
<comment type="subcellular location">
    <subcellularLocation>
        <location evidence="2">Cell membrane</location>
        <topology evidence="2">Multi-pass membrane protein</topology>
    </subcellularLocation>
</comment>
<keyword evidence="12" id="KW-0902">Two-component regulatory system</keyword>
<organism evidence="16 17">
    <name type="scientific">Ramlibacter cellulosilyticus</name>
    <dbReference type="NCBI Taxonomy" id="2764187"/>
    <lineage>
        <taxon>Bacteria</taxon>
        <taxon>Pseudomonadati</taxon>
        <taxon>Pseudomonadota</taxon>
        <taxon>Betaproteobacteria</taxon>
        <taxon>Burkholderiales</taxon>
        <taxon>Comamonadaceae</taxon>
        <taxon>Ramlibacter</taxon>
    </lineage>
</organism>
<sequence length="543" mass="58286">MASLSTRVPRMLAAAWARPQARLAAYLALSLALAWVSFIHPARGLNITPWNPQTALAVGMLLWHPRSWWLVWLATLSGEALVPERPLGGAALFGSTALLVAGYVATAAALRRWARPGSEPVTRRLLLRFFVIAGGGALLASTLQVAGLYWTGEVAADRVLTAIHRSAIGDGAALVVTLPLLLLLGSRERRAATRAMFRNPEWWAAVLVTAVAVIAVFSRPAEEQFRYFYVLFLPVVWCASRHGITGAVWSTAVLQLAVIAAVQAAEYQPLTVFQLQVLVAVLAVTSLLLGATVDEREEAARTLRASLRLAAAGDMAAGLAHELNQPLTAMSTYAHASQVLAEQIRQGDRSQAELMLDITAKLAEEAHRAADVVRRLRDFFRDRATDLKPTSLAQLLEEAHRDQIARAVGLDLQLSWHCEPADAVAWVDPLQVGVVLRNLLANAMDAASAAGRGGNLPAWVAVEAKQEDADMVIAVTDSGPGLHGEDLALVFERRRSDKPGGMGIGLAISRSIVEAHGGRLWAEPGPGGRFLFTLPLESPVADA</sequence>
<dbReference type="InterPro" id="IPR036097">
    <property type="entry name" value="HisK_dim/P_sf"/>
</dbReference>
<evidence type="ECO:0000256" key="4">
    <source>
        <dbReference type="ARBA" id="ARBA00022475"/>
    </source>
</evidence>
<evidence type="ECO:0000256" key="10">
    <source>
        <dbReference type="ARBA" id="ARBA00022840"/>
    </source>
</evidence>
<keyword evidence="6" id="KW-0808">Transferase</keyword>
<dbReference type="InterPro" id="IPR003594">
    <property type="entry name" value="HATPase_dom"/>
</dbReference>
<keyword evidence="10" id="KW-0067">ATP-binding</keyword>
<accession>A0A923SG69</accession>
<dbReference type="AlphaFoldDB" id="A0A923SG69"/>
<feature type="domain" description="Histidine kinase" evidence="15">
    <location>
        <begin position="318"/>
        <end position="538"/>
    </location>
</feature>